<dbReference type="EMBL" id="DF820456">
    <property type="protein sequence ID" value="GAK50502.1"/>
    <property type="molecule type" value="Genomic_DNA"/>
</dbReference>
<name>A0A0S6VYP6_9BACT</name>
<dbReference type="InterPro" id="IPR019734">
    <property type="entry name" value="TPR_rpt"/>
</dbReference>
<dbReference type="SUPFAM" id="SSF48452">
    <property type="entry name" value="TPR-like"/>
    <property type="match status" value="1"/>
</dbReference>
<dbReference type="PANTHER" id="PTHR44943:SF8">
    <property type="entry name" value="TPR REPEAT-CONTAINING PROTEIN MJ0263"/>
    <property type="match status" value="1"/>
</dbReference>
<accession>A0A0S6VYP6</accession>
<dbReference type="InterPro" id="IPR011990">
    <property type="entry name" value="TPR-like_helical_dom_sf"/>
</dbReference>
<dbReference type="AlphaFoldDB" id="A0A0S6VYP6"/>
<evidence type="ECO:0000256" key="3">
    <source>
        <dbReference type="PROSITE-ProRule" id="PRU00339"/>
    </source>
</evidence>
<evidence type="ECO:0000256" key="4">
    <source>
        <dbReference type="SAM" id="Phobius"/>
    </source>
</evidence>
<feature type="transmembrane region" description="Helical" evidence="4">
    <location>
        <begin position="243"/>
        <end position="261"/>
    </location>
</feature>
<dbReference type="InterPro" id="IPR051685">
    <property type="entry name" value="Ycf3/AcsC/BcsC/TPR_MFPF"/>
</dbReference>
<evidence type="ECO:0000313" key="5">
    <source>
        <dbReference type="EMBL" id="GAK50502.1"/>
    </source>
</evidence>
<organism evidence="5">
    <name type="scientific">Candidatus Moduliflexus flocculans</name>
    <dbReference type="NCBI Taxonomy" id="1499966"/>
    <lineage>
        <taxon>Bacteria</taxon>
        <taxon>Candidatus Moduliflexota</taxon>
        <taxon>Candidatus Moduliflexia</taxon>
        <taxon>Candidatus Moduliflexales</taxon>
        <taxon>Candidatus Moduliflexaceae</taxon>
    </lineage>
</organism>
<gene>
    <name evidence="5" type="ORF">U14_01733</name>
</gene>
<dbReference type="Gene3D" id="1.25.40.10">
    <property type="entry name" value="Tetratricopeptide repeat domain"/>
    <property type="match status" value="1"/>
</dbReference>
<proteinExistence type="predicted"/>
<evidence type="ECO:0000256" key="2">
    <source>
        <dbReference type="ARBA" id="ARBA00022803"/>
    </source>
</evidence>
<dbReference type="STRING" id="1499966.U14_01733"/>
<keyword evidence="4" id="KW-0812">Transmembrane</keyword>
<protein>
    <submittedName>
        <fullName evidence="5">Tetratricopeptide TPR_2</fullName>
    </submittedName>
</protein>
<feature type="transmembrane region" description="Helical" evidence="4">
    <location>
        <begin position="220"/>
        <end position="237"/>
    </location>
</feature>
<keyword evidence="4" id="KW-1133">Transmembrane helix</keyword>
<reference evidence="5" key="1">
    <citation type="journal article" date="2015" name="PeerJ">
        <title>First genomic representation of candidate bacterial phylum KSB3 points to enhanced environmental sensing as a trigger of wastewater bulking.</title>
        <authorList>
            <person name="Sekiguchi Y."/>
            <person name="Ohashi A."/>
            <person name="Parks D.H."/>
            <person name="Yamauchi T."/>
            <person name="Tyson G.W."/>
            <person name="Hugenholtz P."/>
        </authorList>
    </citation>
    <scope>NUCLEOTIDE SEQUENCE [LARGE SCALE GENOMIC DNA]</scope>
</reference>
<dbReference type="Pfam" id="PF14559">
    <property type="entry name" value="TPR_19"/>
    <property type="match status" value="1"/>
</dbReference>
<dbReference type="SMART" id="SM00028">
    <property type="entry name" value="TPR"/>
    <property type="match status" value="2"/>
</dbReference>
<keyword evidence="6" id="KW-1185">Reference proteome</keyword>
<sequence>MRTGQFRKIVGKTRCHNQISIQVPTRDLLLEIINVLSEILLEPFLKKPSKDEYNKIVGLELTKVRELADRGVNISLDLNPVRSFEDYSCLIGPTKIHPDAWILNSLGMARVEIGDFEYASNIFKEALNLSPSYFDAVYNTAVCLANMGHYEEAVAYYERTLELNPDDRDTQIELLQARQKIPGRFTQEGFVGAARVKEQPVIESKVSQLHSSNNGSLKNIAIVLNIGFIVFFIYYLVKNGWDTGIFTLFIFSTLGLVANLVNKGRLTYRRESCKPALHDTIFITHVTQPIRDE</sequence>
<dbReference type="PROSITE" id="PS50293">
    <property type="entry name" value="TPR_REGION"/>
    <property type="match status" value="1"/>
</dbReference>
<evidence type="ECO:0000313" key="6">
    <source>
        <dbReference type="Proteomes" id="UP000030700"/>
    </source>
</evidence>
<dbReference type="PROSITE" id="PS50005">
    <property type="entry name" value="TPR"/>
    <property type="match status" value="2"/>
</dbReference>
<keyword evidence="4" id="KW-0472">Membrane</keyword>
<dbReference type="PANTHER" id="PTHR44943">
    <property type="entry name" value="CELLULOSE SYNTHASE OPERON PROTEIN C"/>
    <property type="match status" value="1"/>
</dbReference>
<feature type="repeat" description="TPR" evidence="3">
    <location>
        <begin position="100"/>
        <end position="133"/>
    </location>
</feature>
<keyword evidence="1" id="KW-0677">Repeat</keyword>
<keyword evidence="2 3" id="KW-0802">TPR repeat</keyword>
<evidence type="ECO:0000256" key="1">
    <source>
        <dbReference type="ARBA" id="ARBA00022737"/>
    </source>
</evidence>
<dbReference type="Proteomes" id="UP000030700">
    <property type="component" value="Unassembled WGS sequence"/>
</dbReference>
<dbReference type="HOGENOM" id="CLU_948854_0_0_0"/>
<feature type="repeat" description="TPR" evidence="3">
    <location>
        <begin position="134"/>
        <end position="167"/>
    </location>
</feature>